<keyword evidence="2" id="KW-0812">Transmembrane</keyword>
<dbReference type="Proteomes" id="UP000005225">
    <property type="component" value="Unassembled WGS sequence"/>
</dbReference>
<protein>
    <recommendedName>
        <fullName evidence="9">Lysophosphatidylcholine acyltransferase 4</fullName>
    </recommendedName>
</protein>
<reference evidence="8" key="1">
    <citation type="submission" date="2011-03" db="EMBL/GenBank/DDBJ databases">
        <title>Version 3 of the genome sequence of Otolemur garnettii (Bushbaby).</title>
        <authorList>
            <consortium name="The Broad Institute Genome Sequencing Platform"/>
            <person name="Di Palma F."/>
            <person name="Johnson J."/>
            <person name="Lander E.S."/>
            <person name="Lindblad-Toh K."/>
            <person name="Jaffe D.B."/>
            <person name="Gnerre S."/>
            <person name="MacCallum I."/>
            <person name="Przybylski D."/>
            <person name="Ribeiro F.J."/>
            <person name="Burton J.N."/>
            <person name="Walker B.J."/>
            <person name="Sharpe T."/>
            <person name="Hall G."/>
        </authorList>
    </citation>
    <scope>NUCLEOTIDE SEQUENCE [LARGE SCALE GENOMIC DNA]</scope>
</reference>
<dbReference type="GO" id="GO:0047184">
    <property type="term" value="F:1-acylglycerophosphocholine O-acyltransferase activity"/>
    <property type="evidence" value="ECO:0007669"/>
    <property type="project" value="TreeGrafter"/>
</dbReference>
<evidence type="ECO:0000256" key="6">
    <source>
        <dbReference type="ARBA" id="ARBA00023315"/>
    </source>
</evidence>
<dbReference type="AlphaFoldDB" id="H0XSR8"/>
<dbReference type="SUPFAM" id="SSF47473">
    <property type="entry name" value="EF-hand"/>
    <property type="match status" value="1"/>
</dbReference>
<dbReference type="eggNOG" id="KOG4666">
    <property type="taxonomic scope" value="Eukaryota"/>
</dbReference>
<evidence type="ECO:0000256" key="4">
    <source>
        <dbReference type="ARBA" id="ARBA00023098"/>
    </source>
</evidence>
<dbReference type="PANTHER" id="PTHR23063">
    <property type="entry name" value="PHOSPHOLIPID ACYLTRANSFERASE"/>
    <property type="match status" value="1"/>
</dbReference>
<evidence type="ECO:0008006" key="9">
    <source>
        <dbReference type="Google" id="ProtNLM"/>
    </source>
</evidence>
<organism evidence="7 8">
    <name type="scientific">Otolemur garnettii</name>
    <name type="common">Small-eared galago</name>
    <name type="synonym">Garnett's greater bushbaby</name>
    <dbReference type="NCBI Taxonomy" id="30611"/>
    <lineage>
        <taxon>Eukaryota</taxon>
        <taxon>Metazoa</taxon>
        <taxon>Chordata</taxon>
        <taxon>Craniata</taxon>
        <taxon>Vertebrata</taxon>
        <taxon>Euteleostomi</taxon>
        <taxon>Mammalia</taxon>
        <taxon>Eutheria</taxon>
        <taxon>Euarchontoglires</taxon>
        <taxon>Primates</taxon>
        <taxon>Strepsirrhini</taxon>
        <taxon>Lorisiformes</taxon>
        <taxon>Galagidae</taxon>
        <taxon>Otolemur</taxon>
    </lineage>
</organism>
<keyword evidence="4" id="KW-0443">Lipid metabolism</keyword>
<dbReference type="HOGENOM" id="CLU_025017_0_0_1"/>
<evidence type="ECO:0000256" key="2">
    <source>
        <dbReference type="ARBA" id="ARBA00022692"/>
    </source>
</evidence>
<keyword evidence="5" id="KW-0472">Membrane</keyword>
<dbReference type="STRING" id="30611.ENSOGAP00000019160"/>
<dbReference type="GO" id="GO:0042171">
    <property type="term" value="F:lysophosphatidic acid acyltransferase activity"/>
    <property type="evidence" value="ECO:0007669"/>
    <property type="project" value="TreeGrafter"/>
</dbReference>
<keyword evidence="3" id="KW-1133">Transmembrane helix</keyword>
<keyword evidence="8" id="KW-1185">Reference proteome</keyword>
<keyword evidence="6" id="KW-0012">Acyltransferase</keyword>
<reference evidence="7" key="3">
    <citation type="submission" date="2025-09" db="UniProtKB">
        <authorList>
            <consortium name="Ensembl"/>
        </authorList>
    </citation>
    <scope>IDENTIFICATION</scope>
</reference>
<evidence type="ECO:0000256" key="1">
    <source>
        <dbReference type="ARBA" id="ARBA00022679"/>
    </source>
</evidence>
<evidence type="ECO:0000256" key="3">
    <source>
        <dbReference type="ARBA" id="ARBA00022989"/>
    </source>
</evidence>
<dbReference type="PANTHER" id="PTHR23063:SF13">
    <property type="entry name" value="LYSOPHOSPHATIDYLCHOLINE ACYLTRANSFERASE 2B"/>
    <property type="match status" value="1"/>
</dbReference>
<dbReference type="Ensembl" id="ENSOGAT00000028195.1">
    <property type="protein sequence ID" value="ENSOGAP00000019160.1"/>
    <property type="gene ID" value="ENSOGAG00000034632.1"/>
</dbReference>
<evidence type="ECO:0000256" key="5">
    <source>
        <dbReference type="ARBA" id="ARBA00023136"/>
    </source>
</evidence>
<dbReference type="Gene3D" id="1.10.238.10">
    <property type="entry name" value="EF-hand"/>
    <property type="match status" value="1"/>
</dbReference>
<reference evidence="7" key="2">
    <citation type="submission" date="2025-08" db="UniProtKB">
        <authorList>
            <consortium name="Ensembl"/>
        </authorList>
    </citation>
    <scope>IDENTIFICATION</scope>
</reference>
<accession>H0XSR8</accession>
<dbReference type="GO" id="GO:0006629">
    <property type="term" value="P:lipid metabolic process"/>
    <property type="evidence" value="ECO:0007669"/>
    <property type="project" value="UniProtKB-KW"/>
</dbReference>
<dbReference type="EMBL" id="AAQR03022992">
    <property type="status" value="NOT_ANNOTATED_CDS"/>
    <property type="molecule type" value="Genomic_DNA"/>
</dbReference>
<dbReference type="GeneTree" id="ENSGT01030000234574"/>
<dbReference type="GO" id="GO:0005783">
    <property type="term" value="C:endoplasmic reticulum"/>
    <property type="evidence" value="ECO:0007669"/>
    <property type="project" value="TreeGrafter"/>
</dbReference>
<keyword evidence="1" id="KW-0808">Transferase</keyword>
<sequence length="368" mass="41338">PANSWRGKAVKPALELLLQAAIFLTGFLVKGKGKKNTWEEVPIFLMAPHSTFFDTIARAVAELPSVFSASQNPQIPLAGKFLLLTQPVLGTQEDPYSKKNTWNEILKRVTSYPDFPGVCAQSPRLGAFKLDAFFSGVPLQHPTTLNMVTWTWQEFTGFQACMLTLHQSRSLLISQIMSTPFFFASTVLISIANAVGAYTGDCRAVFSTGNFHLPMEAGLVEFTKISQKLKLDWDNIHKHLDELAAIEGRKIGIEEFSVCVKLPVSEPLKNSDGDTDFREHAIGLRVLCNPTNTEKILQRFKLFDFDEDFTTALQAAFRVPNLDVSRELSVLSYKRFKKFALKHPIYAKLFNSYLDLQAAYIYSLLQEV</sequence>
<evidence type="ECO:0000313" key="8">
    <source>
        <dbReference type="Proteomes" id="UP000005225"/>
    </source>
</evidence>
<evidence type="ECO:0000313" key="7">
    <source>
        <dbReference type="Ensembl" id="ENSOGAP00000019160.1"/>
    </source>
</evidence>
<dbReference type="InterPro" id="IPR011992">
    <property type="entry name" value="EF-hand-dom_pair"/>
</dbReference>
<proteinExistence type="predicted"/>
<name>H0XSR8_OTOGA</name>
<dbReference type="InParanoid" id="H0XSR8"/>
<dbReference type="OMA" id="TRGQWPH"/>